<comment type="caution">
    <text evidence="4">The sequence shown here is derived from an EMBL/GenBank/DDBJ whole genome shotgun (WGS) entry which is preliminary data.</text>
</comment>
<keyword evidence="2" id="KW-0812">Transmembrane</keyword>
<dbReference type="Gene3D" id="1.25.40.10">
    <property type="entry name" value="Tetratricopeptide repeat domain"/>
    <property type="match status" value="2"/>
</dbReference>
<protein>
    <recommendedName>
        <fullName evidence="3">CHAT domain-containing protein</fullName>
    </recommendedName>
</protein>
<dbReference type="Pfam" id="PF13181">
    <property type="entry name" value="TPR_8"/>
    <property type="match status" value="2"/>
</dbReference>
<keyword evidence="2" id="KW-1133">Transmembrane helix</keyword>
<evidence type="ECO:0000259" key="3">
    <source>
        <dbReference type="Pfam" id="PF12770"/>
    </source>
</evidence>
<evidence type="ECO:0000256" key="1">
    <source>
        <dbReference type="PROSITE-ProRule" id="PRU00339"/>
    </source>
</evidence>
<keyword evidence="2" id="KW-0472">Membrane</keyword>
<feature type="transmembrane region" description="Helical" evidence="2">
    <location>
        <begin position="891"/>
        <end position="909"/>
    </location>
</feature>
<dbReference type="SMART" id="SM00028">
    <property type="entry name" value="TPR"/>
    <property type="match status" value="5"/>
</dbReference>
<dbReference type="PANTHER" id="PTHR10098">
    <property type="entry name" value="RAPSYN-RELATED"/>
    <property type="match status" value="1"/>
</dbReference>
<name>A0ABP8LUK0_9BACT</name>
<reference evidence="5" key="1">
    <citation type="journal article" date="2019" name="Int. J. Syst. Evol. Microbiol.">
        <title>The Global Catalogue of Microorganisms (GCM) 10K type strain sequencing project: providing services to taxonomists for standard genome sequencing and annotation.</title>
        <authorList>
            <consortium name="The Broad Institute Genomics Platform"/>
            <consortium name="The Broad Institute Genome Sequencing Center for Infectious Disease"/>
            <person name="Wu L."/>
            <person name="Ma J."/>
        </authorList>
    </citation>
    <scope>NUCLEOTIDE SEQUENCE [LARGE SCALE GENOMIC DNA]</scope>
    <source>
        <strain evidence="5">JCM 31920</strain>
    </source>
</reference>
<proteinExistence type="predicted"/>
<evidence type="ECO:0000313" key="5">
    <source>
        <dbReference type="Proteomes" id="UP001501508"/>
    </source>
</evidence>
<feature type="repeat" description="TPR" evidence="1">
    <location>
        <begin position="110"/>
        <end position="143"/>
    </location>
</feature>
<organism evidence="4 5">
    <name type="scientific">Ravibacter arvi</name>
    <dbReference type="NCBI Taxonomy" id="2051041"/>
    <lineage>
        <taxon>Bacteria</taxon>
        <taxon>Pseudomonadati</taxon>
        <taxon>Bacteroidota</taxon>
        <taxon>Cytophagia</taxon>
        <taxon>Cytophagales</taxon>
        <taxon>Spirosomataceae</taxon>
        <taxon>Ravibacter</taxon>
    </lineage>
</organism>
<keyword evidence="5" id="KW-1185">Reference proteome</keyword>
<dbReference type="InterPro" id="IPR024983">
    <property type="entry name" value="CHAT_dom"/>
</dbReference>
<sequence>MIYILAAFLSCGSFNVPAIPLCGTSRDFSDRIDAALEGNHPAGVIDRLENLKNDWENCHLAKDSTFARLYHILGRYYWESGNIEKGLTYTRTAIGVNSETSPAASGKALANSFFNMGAMYAQKGEINAAVEAYRQAIAIGSRHDDKQFIVAKAYKELASILFGQGDLGKSVLAAEKGFAVSRKLGDSTLMAENLIEKSQSLIALEALAEAETSLQSAKLLGSENQRLLAAIYSLFAEYHVKKEQIPAAISNYEISYRHFVKSGFLYGCGQASVNLGYLYAERAGNYKTALECYQRALGYFQAPQDKAIARNAIAGVYRKMGAGEQALAFNQHAIREFLQAPVPRNRYENPEAKHIRQVVDKTNLLDMVVLKGHLLLSDYETRGETPSLKAALATYMLADTMIDFMRWEHVGTVSKLFWRNKTRDVYEHAIRTSYLLNDPEKAFFFFEKSRAALLQDQINELGANALLPEKERIKERQLQSRINELLIRLSSEDGGEAQKGSLRASLYDAQEALQHFAKRVEGSHPAYFAYKYGQRISTLKNLRDHVLGSNQGFLSYFIGEKFAYGFYCDGTSASLREIDFERYQETVRDFERYLLAPQLQNQDFKAYLKTSFQLFALLIQPFGVTEGKRLVISPDGKFLPFAALSRNADKEDFLVRHSPVSYAYSASFLASKHTPATKQSFFRTFFGMAPVAFSPELGQASLPGSDKAVNKLGRQFLFPKILSGKAASKSAFLMNMAQFPVVHLFTHASAASEHMSKPAPVLYFSDSVTTLSELDLPYRPATKLIVLSACETGVGVDQSGEGVFSLARIFAGAGIPSTLTTLWKIESRSAYQVSSWFYEGLCDGLPLDCALQQAQLKWLNSSDKTEQLPYQWAGTVLIGKTGKISAGPHPMTMWLILAVVVLAAFAMGYGSRLMKRNNTGTSKPVPKKRRFGLFI</sequence>
<dbReference type="InterPro" id="IPR011990">
    <property type="entry name" value="TPR-like_helical_dom_sf"/>
</dbReference>
<feature type="domain" description="CHAT" evidence="3">
    <location>
        <begin position="612"/>
        <end position="880"/>
    </location>
</feature>
<gene>
    <name evidence="4" type="ORF">GCM10023091_12900</name>
</gene>
<dbReference type="SUPFAM" id="SSF48452">
    <property type="entry name" value="TPR-like"/>
    <property type="match status" value="2"/>
</dbReference>
<dbReference type="EMBL" id="BAABEY010000013">
    <property type="protein sequence ID" value="GAA4435800.1"/>
    <property type="molecule type" value="Genomic_DNA"/>
</dbReference>
<keyword evidence="1" id="KW-0802">TPR repeat</keyword>
<dbReference type="Pfam" id="PF12770">
    <property type="entry name" value="CHAT"/>
    <property type="match status" value="1"/>
</dbReference>
<dbReference type="InterPro" id="IPR019734">
    <property type="entry name" value="TPR_rpt"/>
</dbReference>
<dbReference type="Proteomes" id="UP001501508">
    <property type="component" value="Unassembled WGS sequence"/>
</dbReference>
<evidence type="ECO:0000313" key="4">
    <source>
        <dbReference type="EMBL" id="GAA4435800.1"/>
    </source>
</evidence>
<dbReference type="PROSITE" id="PS50005">
    <property type="entry name" value="TPR"/>
    <property type="match status" value="1"/>
</dbReference>
<dbReference type="PROSITE" id="PS50293">
    <property type="entry name" value="TPR_REGION"/>
    <property type="match status" value="1"/>
</dbReference>
<evidence type="ECO:0000256" key="2">
    <source>
        <dbReference type="SAM" id="Phobius"/>
    </source>
</evidence>
<accession>A0ABP8LUK0</accession>